<dbReference type="OrthoDB" id="485337at2759"/>
<evidence type="ECO:0000313" key="3">
    <source>
        <dbReference type="Proteomes" id="UP001152797"/>
    </source>
</evidence>
<protein>
    <recommendedName>
        <fullName evidence="4">RAP domain-containing protein</fullName>
    </recommendedName>
</protein>
<reference evidence="2" key="2">
    <citation type="submission" date="2024-04" db="EMBL/GenBank/DDBJ databases">
        <authorList>
            <person name="Chen Y."/>
            <person name="Shah S."/>
            <person name="Dougan E. K."/>
            <person name="Thang M."/>
            <person name="Chan C."/>
        </authorList>
    </citation>
    <scope>NUCLEOTIDE SEQUENCE [LARGE SCALE GENOMIC DNA]</scope>
</reference>
<keyword evidence="3" id="KW-1185">Reference proteome</keyword>
<comment type="caution">
    <text evidence="1">The sequence shown here is derived from an EMBL/GenBank/DDBJ whole genome shotgun (WGS) entry which is preliminary data.</text>
</comment>
<dbReference type="EMBL" id="CAMXCT020000757">
    <property type="protein sequence ID" value="CAL1136278.1"/>
    <property type="molecule type" value="Genomic_DNA"/>
</dbReference>
<gene>
    <name evidence="1" type="ORF">C1SCF055_LOCUS10563</name>
</gene>
<evidence type="ECO:0000313" key="1">
    <source>
        <dbReference type="EMBL" id="CAI3982903.1"/>
    </source>
</evidence>
<organism evidence="1">
    <name type="scientific">Cladocopium goreaui</name>
    <dbReference type="NCBI Taxonomy" id="2562237"/>
    <lineage>
        <taxon>Eukaryota</taxon>
        <taxon>Sar</taxon>
        <taxon>Alveolata</taxon>
        <taxon>Dinophyceae</taxon>
        <taxon>Suessiales</taxon>
        <taxon>Symbiodiniaceae</taxon>
        <taxon>Cladocopium</taxon>
    </lineage>
</organism>
<sequence>MPSYARLSLLVSDEARVHLALLMSSLSLREPPEVLQEVAVQLEHCASDLPAPGLVGAVVALSQLGPWPFEPPPGGPLINALEGCVLELPPGQLSGLALSAATLQHEMPVFWQQVHGGLLACAKDLSPRQMADVFLALATHQMCPVTLLEELHSRLPVELHELHADEALTIAWAMVAMRFSKSGHLLPLLDLALAAKDSFTVQEIHQLQQIILSLEQEVSGSAPKRFDPWLMEELSHGQVAEAILEEVCTHLEEEGVPYSLNETVEDFYHLDLAVQGEAVLVLDATTLSTAEAPRSAWITLKCRHLKHLGWHVEWLPLRRWEVMEKEVTKRGGMWRSCPRPSDWLLYSRELGKPKDFYIVAQQEFDQNYRIISSSLA</sequence>
<dbReference type="EMBL" id="CAMXCT030000757">
    <property type="protein sequence ID" value="CAL4770215.1"/>
    <property type="molecule type" value="Genomic_DNA"/>
</dbReference>
<name>A0A9P1C122_9DINO</name>
<proteinExistence type="predicted"/>
<evidence type="ECO:0000313" key="2">
    <source>
        <dbReference type="EMBL" id="CAL1136278.1"/>
    </source>
</evidence>
<reference evidence="1" key="1">
    <citation type="submission" date="2022-10" db="EMBL/GenBank/DDBJ databases">
        <authorList>
            <person name="Chen Y."/>
            <person name="Dougan E. K."/>
            <person name="Chan C."/>
            <person name="Rhodes N."/>
            <person name="Thang M."/>
        </authorList>
    </citation>
    <scope>NUCLEOTIDE SEQUENCE</scope>
</reference>
<dbReference type="EMBL" id="CAMXCT010000757">
    <property type="protein sequence ID" value="CAI3982903.1"/>
    <property type="molecule type" value="Genomic_DNA"/>
</dbReference>
<evidence type="ECO:0008006" key="4">
    <source>
        <dbReference type="Google" id="ProtNLM"/>
    </source>
</evidence>
<dbReference type="Proteomes" id="UP001152797">
    <property type="component" value="Unassembled WGS sequence"/>
</dbReference>
<dbReference type="AlphaFoldDB" id="A0A9P1C122"/>
<accession>A0A9P1C122</accession>